<reference evidence="1 2" key="1">
    <citation type="submission" date="2024-01" db="EMBL/GenBank/DDBJ databases">
        <title>Genome assemblies of Stephania.</title>
        <authorList>
            <person name="Yang L."/>
        </authorList>
    </citation>
    <scope>NUCLEOTIDE SEQUENCE [LARGE SCALE GENOMIC DNA]</scope>
    <source>
        <strain evidence="1">JXDWG</strain>
        <tissue evidence="1">Leaf</tissue>
    </source>
</reference>
<sequence>MTDQQDIGDWGRAMSIGSGSINPVEFQDLLQRVAIHDRRLEEILTILRGPFPSLSTSTVAPIQDASAPMPHATRLPFTAKATPIITIVLVLPKVLAPVVVAPVERDASFDLTPKARLTRKYEIYSPKKFSGDFDVMEAKKFIKSHEKI</sequence>
<evidence type="ECO:0000313" key="1">
    <source>
        <dbReference type="EMBL" id="KAK9094727.1"/>
    </source>
</evidence>
<evidence type="ECO:0000313" key="2">
    <source>
        <dbReference type="Proteomes" id="UP001419268"/>
    </source>
</evidence>
<organism evidence="1 2">
    <name type="scientific">Stephania cephalantha</name>
    <dbReference type="NCBI Taxonomy" id="152367"/>
    <lineage>
        <taxon>Eukaryota</taxon>
        <taxon>Viridiplantae</taxon>
        <taxon>Streptophyta</taxon>
        <taxon>Embryophyta</taxon>
        <taxon>Tracheophyta</taxon>
        <taxon>Spermatophyta</taxon>
        <taxon>Magnoliopsida</taxon>
        <taxon>Ranunculales</taxon>
        <taxon>Menispermaceae</taxon>
        <taxon>Menispermoideae</taxon>
        <taxon>Cissampelideae</taxon>
        <taxon>Stephania</taxon>
    </lineage>
</organism>
<gene>
    <name evidence="1" type="ORF">Scep_026196</name>
</gene>
<dbReference type="AlphaFoldDB" id="A0AAP0EPY2"/>
<accession>A0AAP0EPY2</accession>
<dbReference type="EMBL" id="JBBNAG010000011">
    <property type="protein sequence ID" value="KAK9094727.1"/>
    <property type="molecule type" value="Genomic_DNA"/>
</dbReference>
<dbReference type="Proteomes" id="UP001419268">
    <property type="component" value="Unassembled WGS sequence"/>
</dbReference>
<keyword evidence="2" id="KW-1185">Reference proteome</keyword>
<name>A0AAP0EPY2_9MAGN</name>
<protein>
    <submittedName>
        <fullName evidence="1">Uncharacterized protein</fullName>
    </submittedName>
</protein>
<proteinExistence type="predicted"/>
<comment type="caution">
    <text evidence="1">The sequence shown here is derived from an EMBL/GenBank/DDBJ whole genome shotgun (WGS) entry which is preliminary data.</text>
</comment>